<name>B4CW99_9BACT</name>
<dbReference type="InParanoid" id="B4CW99"/>
<dbReference type="STRING" id="497964.CfE428DRAFT_0936"/>
<dbReference type="RefSeq" id="WP_006978263.1">
    <property type="nucleotide sequence ID" value="NZ_ABVL01000002.1"/>
</dbReference>
<evidence type="ECO:0008006" key="3">
    <source>
        <dbReference type="Google" id="ProtNLM"/>
    </source>
</evidence>
<protein>
    <recommendedName>
        <fullName evidence="3">Condensation domain protein</fullName>
    </recommendedName>
</protein>
<organism evidence="1 2">
    <name type="scientific">Chthoniobacter flavus Ellin428</name>
    <dbReference type="NCBI Taxonomy" id="497964"/>
    <lineage>
        <taxon>Bacteria</taxon>
        <taxon>Pseudomonadati</taxon>
        <taxon>Verrucomicrobiota</taxon>
        <taxon>Spartobacteria</taxon>
        <taxon>Chthoniobacterales</taxon>
        <taxon>Chthoniobacteraceae</taxon>
        <taxon>Chthoniobacter</taxon>
    </lineage>
</organism>
<comment type="caution">
    <text evidence="1">The sequence shown here is derived from an EMBL/GenBank/DDBJ whole genome shotgun (WGS) entry which is preliminary data.</text>
</comment>
<dbReference type="eggNOG" id="COG1020">
    <property type="taxonomic scope" value="Bacteria"/>
</dbReference>
<sequence>MATADSGVTRVPVRVADCFLLAHDDFMRRTRQGRHITQSIIELDRLPDVARLRPALARLVKKHPLLVGRLRRDWKTWLPYWEVPTAPDRGLPLGLWRERGSAGVLTEATEVAKTMELLQDIMTQPLEVEGIHFKARLDIVEGRDGGCCAALSWSHLLIDGKGAELLLAEIGRLCDGVDEPCDVKEPVRPEMTFQEKIKKTKAAVYRLEDLAKIGAPSLAGPRPRRGRGHYQVITLSAEDSAKLNARVEGMAGALFPMTFYVACAARAHDRVFQHRGKQHKGYVVSVPVQTRKRGARGPLFHNQVSIFFFSAVREALGTIEAATAAMKQQFAEMTRGRLDESFLVVLEMMMRLPSWMFMKVVRWQFKGEMCSFFHSHTGAFAPEMIEFAGAKITNAYHLPCLATPPGTGLFFCEREGQVNITLTWREGCLSDEERRLMLEQTMEDLFGEPRPDLIP</sequence>
<proteinExistence type="predicted"/>
<accession>B4CW99</accession>
<evidence type="ECO:0000313" key="1">
    <source>
        <dbReference type="EMBL" id="EDY21691.1"/>
    </source>
</evidence>
<evidence type="ECO:0000313" key="2">
    <source>
        <dbReference type="Proteomes" id="UP000005824"/>
    </source>
</evidence>
<reference evidence="1 2" key="1">
    <citation type="journal article" date="2011" name="J. Bacteriol.">
        <title>Genome sequence of Chthoniobacter flavus Ellin428, an aerobic heterotrophic soil bacterium.</title>
        <authorList>
            <person name="Kant R."/>
            <person name="van Passel M.W."/>
            <person name="Palva A."/>
            <person name="Lucas S."/>
            <person name="Lapidus A."/>
            <person name="Glavina Del Rio T."/>
            <person name="Dalin E."/>
            <person name="Tice H."/>
            <person name="Bruce D."/>
            <person name="Goodwin L."/>
            <person name="Pitluck S."/>
            <person name="Larimer F.W."/>
            <person name="Land M.L."/>
            <person name="Hauser L."/>
            <person name="Sangwan P."/>
            <person name="de Vos W.M."/>
            <person name="Janssen P.H."/>
            <person name="Smidt H."/>
        </authorList>
    </citation>
    <scope>NUCLEOTIDE SEQUENCE [LARGE SCALE GENOMIC DNA]</scope>
    <source>
        <strain evidence="1 2">Ellin428</strain>
    </source>
</reference>
<gene>
    <name evidence="1" type="ORF">CfE428DRAFT_0936</name>
</gene>
<dbReference type="EMBL" id="ABVL01000002">
    <property type="protein sequence ID" value="EDY21691.1"/>
    <property type="molecule type" value="Genomic_DNA"/>
</dbReference>
<dbReference type="Gene3D" id="3.30.559.10">
    <property type="entry name" value="Chloramphenicol acetyltransferase-like domain"/>
    <property type="match status" value="1"/>
</dbReference>
<dbReference type="InterPro" id="IPR023213">
    <property type="entry name" value="CAT-like_dom_sf"/>
</dbReference>
<dbReference type="SUPFAM" id="SSF52777">
    <property type="entry name" value="CoA-dependent acyltransferases"/>
    <property type="match status" value="1"/>
</dbReference>
<dbReference type="AlphaFoldDB" id="B4CW99"/>
<keyword evidence="2" id="KW-1185">Reference proteome</keyword>
<dbReference type="Proteomes" id="UP000005824">
    <property type="component" value="Unassembled WGS sequence"/>
</dbReference>